<dbReference type="PROSITE" id="PS50850">
    <property type="entry name" value="MFS"/>
    <property type="match status" value="1"/>
</dbReference>
<feature type="transmembrane region" description="Helical" evidence="7">
    <location>
        <begin position="164"/>
        <end position="186"/>
    </location>
</feature>
<feature type="transmembrane region" description="Helical" evidence="7">
    <location>
        <begin position="104"/>
        <end position="124"/>
    </location>
</feature>
<feature type="transmembrane region" description="Helical" evidence="7">
    <location>
        <begin position="423"/>
        <end position="441"/>
    </location>
</feature>
<feature type="transmembrane region" description="Helical" evidence="7">
    <location>
        <begin position="290"/>
        <end position="313"/>
    </location>
</feature>
<dbReference type="AlphaFoldDB" id="A0A5C6MFH1"/>
<feature type="domain" description="Major facilitator superfamily (MFS) profile" evidence="8">
    <location>
        <begin position="9"/>
        <end position="446"/>
    </location>
</feature>
<dbReference type="EMBL" id="SRRQ01000002">
    <property type="protein sequence ID" value="TWW11694.1"/>
    <property type="molecule type" value="Genomic_DNA"/>
</dbReference>
<dbReference type="Gene3D" id="1.20.1250.20">
    <property type="entry name" value="MFS general substrate transporter like domains"/>
    <property type="match status" value="1"/>
</dbReference>
<dbReference type="PRINTS" id="PR01036">
    <property type="entry name" value="TCRTETB"/>
</dbReference>
<evidence type="ECO:0000256" key="3">
    <source>
        <dbReference type="ARBA" id="ARBA00022475"/>
    </source>
</evidence>
<dbReference type="InterPro" id="IPR020846">
    <property type="entry name" value="MFS_dom"/>
</dbReference>
<dbReference type="Proteomes" id="UP000321659">
    <property type="component" value="Unassembled WGS sequence"/>
</dbReference>
<evidence type="ECO:0000256" key="2">
    <source>
        <dbReference type="ARBA" id="ARBA00022448"/>
    </source>
</evidence>
<feature type="transmembrane region" description="Helical" evidence="7">
    <location>
        <begin position="399"/>
        <end position="417"/>
    </location>
</feature>
<dbReference type="GO" id="GO:0022857">
    <property type="term" value="F:transmembrane transporter activity"/>
    <property type="evidence" value="ECO:0007669"/>
    <property type="project" value="InterPro"/>
</dbReference>
<dbReference type="InterPro" id="IPR011701">
    <property type="entry name" value="MFS"/>
</dbReference>
<dbReference type="SUPFAM" id="SSF103473">
    <property type="entry name" value="MFS general substrate transporter"/>
    <property type="match status" value="1"/>
</dbReference>
<dbReference type="GO" id="GO:0005886">
    <property type="term" value="C:plasma membrane"/>
    <property type="evidence" value="ECO:0007669"/>
    <property type="project" value="UniProtKB-SubCell"/>
</dbReference>
<feature type="transmembrane region" description="Helical" evidence="7">
    <location>
        <begin position="136"/>
        <end position="158"/>
    </location>
</feature>
<keyword evidence="4 7" id="KW-0812">Transmembrane</keyword>
<protein>
    <submittedName>
        <fullName evidence="9">MFS transporter</fullName>
    </submittedName>
</protein>
<organism evidence="9 10">
    <name type="scientific">Dellaglioa algida</name>
    <dbReference type="NCBI Taxonomy" id="105612"/>
    <lineage>
        <taxon>Bacteria</taxon>
        <taxon>Bacillati</taxon>
        <taxon>Bacillota</taxon>
        <taxon>Bacilli</taxon>
        <taxon>Lactobacillales</taxon>
        <taxon>Lactobacillaceae</taxon>
        <taxon>Dellaglioa</taxon>
    </lineage>
</organism>
<evidence type="ECO:0000256" key="4">
    <source>
        <dbReference type="ARBA" id="ARBA00022692"/>
    </source>
</evidence>
<feature type="transmembrane region" description="Helical" evidence="7">
    <location>
        <begin position="349"/>
        <end position="368"/>
    </location>
</feature>
<dbReference type="InterPro" id="IPR036259">
    <property type="entry name" value="MFS_trans_sf"/>
</dbReference>
<evidence type="ECO:0000256" key="5">
    <source>
        <dbReference type="ARBA" id="ARBA00022989"/>
    </source>
</evidence>
<dbReference type="Gene3D" id="1.20.1720.10">
    <property type="entry name" value="Multidrug resistance protein D"/>
    <property type="match status" value="1"/>
</dbReference>
<name>A0A5C6MFH1_9LACO</name>
<accession>A0A5C6MFH1</accession>
<dbReference type="PANTHER" id="PTHR42718">
    <property type="entry name" value="MAJOR FACILITATOR SUPERFAMILY MULTIDRUG TRANSPORTER MFSC"/>
    <property type="match status" value="1"/>
</dbReference>
<evidence type="ECO:0000256" key="7">
    <source>
        <dbReference type="SAM" id="Phobius"/>
    </source>
</evidence>
<dbReference type="Pfam" id="PF07690">
    <property type="entry name" value="MFS_1"/>
    <property type="match status" value="1"/>
</dbReference>
<keyword evidence="3" id="KW-1003">Cell membrane</keyword>
<reference evidence="9 10" key="1">
    <citation type="submission" date="2019-04" db="EMBL/GenBank/DDBJ databases">
        <title>In vitro growth and metabolic characteristics of meat-borne Lactobacillus algidus strains.</title>
        <authorList>
            <person name="Sade E."/>
            <person name="Per J."/>
            <person name="Tytti H."/>
            <person name="Johanna B.K."/>
        </authorList>
    </citation>
    <scope>NUCLEOTIDE SEQUENCE [LARGE SCALE GENOMIC DNA]</scope>
    <source>
        <strain evidence="9 10">LTS37-1</strain>
    </source>
</reference>
<evidence type="ECO:0000313" key="9">
    <source>
        <dbReference type="EMBL" id="TWW11694.1"/>
    </source>
</evidence>
<evidence type="ECO:0000256" key="6">
    <source>
        <dbReference type="ARBA" id="ARBA00023136"/>
    </source>
</evidence>
<feature type="transmembrane region" description="Helical" evidence="7">
    <location>
        <begin position="43"/>
        <end position="63"/>
    </location>
</feature>
<comment type="caution">
    <text evidence="9">The sequence shown here is derived from an EMBL/GenBank/DDBJ whole genome shotgun (WGS) entry which is preliminary data.</text>
</comment>
<dbReference type="InterPro" id="IPR004638">
    <property type="entry name" value="EmrB-like"/>
</dbReference>
<feature type="transmembrane region" description="Helical" evidence="7">
    <location>
        <begin position="325"/>
        <end position="343"/>
    </location>
</feature>
<sequence>MTNKKRNTIGAILLLATFAALLNQTLMITALPKLISVLNVNFATAQWLTTGYILMVGISTPLSATLYEKYSTRQIFIGIMVVFLVGSLVASSGANFWAILLGRLIQAAAGGVLTTFTMISMITINPIERRGTVMGLSMLVISAAPAIGPTLSGVMITFLPWRALFIFIIPIMLTILIIGLFILPNYSEKQAAKIDFKSFFSSSIGLTAILIGISIIREQVLIALGLIVIGILIMVYFGRRQLTLKEPFLNIRIFKVRSFSTMISLIMLVFGILLGTELVMPMFLENNQHLSGMTAGLIMLPGAAINAIISPIVGNLYDQYGYKKIFVFGFSMLMISVLPMLLLTAEFPVWLSVVTYAIRLAGVGAVMAPATTEALKDLSPVEINHATTLTNTLRQISGSLFNTIIIVIASIPASFVIGYRFSMIFIMVISMLIGLIGLVYFRKERKN</sequence>
<proteinExistence type="predicted"/>
<evidence type="ECO:0000256" key="1">
    <source>
        <dbReference type="ARBA" id="ARBA00004651"/>
    </source>
</evidence>
<feature type="transmembrane region" description="Helical" evidence="7">
    <location>
        <begin position="259"/>
        <end position="284"/>
    </location>
</feature>
<feature type="transmembrane region" description="Helical" evidence="7">
    <location>
        <begin position="198"/>
        <end position="216"/>
    </location>
</feature>
<dbReference type="NCBIfam" id="TIGR00711">
    <property type="entry name" value="efflux_EmrB"/>
    <property type="match status" value="1"/>
</dbReference>
<feature type="transmembrane region" description="Helical" evidence="7">
    <location>
        <begin position="222"/>
        <end position="238"/>
    </location>
</feature>
<keyword evidence="6 7" id="KW-0472">Membrane</keyword>
<evidence type="ECO:0000313" key="10">
    <source>
        <dbReference type="Proteomes" id="UP000321659"/>
    </source>
</evidence>
<evidence type="ECO:0000259" key="8">
    <source>
        <dbReference type="PROSITE" id="PS50850"/>
    </source>
</evidence>
<feature type="transmembrane region" description="Helical" evidence="7">
    <location>
        <begin position="75"/>
        <end position="98"/>
    </location>
</feature>
<keyword evidence="2" id="KW-0813">Transport</keyword>
<dbReference type="RefSeq" id="WP_146302451.1">
    <property type="nucleotide sequence ID" value="NZ_JANXKU010000002.1"/>
</dbReference>
<dbReference type="PANTHER" id="PTHR42718:SF24">
    <property type="entry name" value="MAJOR FACILITATOR SUPERFAMILY (MFS) PROFILE DOMAIN-CONTAINING PROTEIN"/>
    <property type="match status" value="1"/>
</dbReference>
<comment type="subcellular location">
    <subcellularLocation>
        <location evidence="1">Cell membrane</location>
        <topology evidence="1">Multi-pass membrane protein</topology>
    </subcellularLocation>
</comment>
<gene>
    <name evidence="9" type="ORF">LABALGLTS371_04640</name>
</gene>
<keyword evidence="5 7" id="KW-1133">Transmembrane helix</keyword>